<keyword evidence="3" id="KW-0418">Kinase</keyword>
<protein>
    <submittedName>
        <fullName evidence="3">Protein kinase superfamily protein</fullName>
    </submittedName>
</protein>
<dbReference type="SUPFAM" id="SSF56112">
    <property type="entry name" value="Protein kinase-like (PK-like)"/>
    <property type="match status" value="1"/>
</dbReference>
<dbReference type="Pfam" id="PF00069">
    <property type="entry name" value="Pkinase"/>
    <property type="match status" value="1"/>
</dbReference>
<dbReference type="PANTHER" id="PTHR47987:SF11">
    <property type="entry name" value="RECEPTOR-LIKE CYTOSOLIC SERINE_THREONINE-PROTEIN KINASE RBK1 ISOFORM X1"/>
    <property type="match status" value="1"/>
</dbReference>
<feature type="compositionally biased region" description="Basic and acidic residues" evidence="1">
    <location>
        <begin position="37"/>
        <end position="55"/>
    </location>
</feature>
<evidence type="ECO:0000256" key="1">
    <source>
        <dbReference type="SAM" id="MobiDB-lite"/>
    </source>
</evidence>
<dbReference type="InterPro" id="IPR046958">
    <property type="entry name" value="RBK1/2/STUNTED"/>
</dbReference>
<proteinExistence type="predicted"/>
<reference evidence="4" key="1">
    <citation type="submission" date="2019-07" db="EMBL/GenBank/DDBJ databases">
        <title>De Novo Assembly of kiwifruit Actinidia rufa.</title>
        <authorList>
            <person name="Sugita-Konishi S."/>
            <person name="Sato K."/>
            <person name="Mori E."/>
            <person name="Abe Y."/>
            <person name="Kisaki G."/>
            <person name="Hamano K."/>
            <person name="Suezawa K."/>
            <person name="Otani M."/>
            <person name="Fukuda T."/>
            <person name="Manabe T."/>
            <person name="Gomi K."/>
            <person name="Tabuchi M."/>
            <person name="Akimitsu K."/>
            <person name="Kataoka I."/>
        </authorList>
    </citation>
    <scope>NUCLEOTIDE SEQUENCE [LARGE SCALE GENOMIC DNA]</scope>
    <source>
        <strain evidence="4">cv. Fuchu</strain>
    </source>
</reference>
<dbReference type="PROSITE" id="PS00108">
    <property type="entry name" value="PROTEIN_KINASE_ST"/>
    <property type="match status" value="1"/>
</dbReference>
<gene>
    <name evidence="3" type="ORF">Acr_00g0058960</name>
</gene>
<keyword evidence="3" id="KW-0808">Transferase</keyword>
<evidence type="ECO:0000313" key="4">
    <source>
        <dbReference type="Proteomes" id="UP000585474"/>
    </source>
</evidence>
<dbReference type="PROSITE" id="PS50011">
    <property type="entry name" value="PROTEIN_KINASE_DOM"/>
    <property type="match status" value="1"/>
</dbReference>
<keyword evidence="4" id="KW-1185">Reference proteome</keyword>
<feature type="region of interest" description="Disordered" evidence="1">
    <location>
        <begin position="37"/>
        <end position="56"/>
    </location>
</feature>
<dbReference type="EMBL" id="BJWL01000315">
    <property type="protein sequence ID" value="GFS38704.1"/>
    <property type="molecule type" value="Genomic_DNA"/>
</dbReference>
<name>A0A7J0DN84_9ERIC</name>
<dbReference type="GO" id="GO:0004672">
    <property type="term" value="F:protein kinase activity"/>
    <property type="evidence" value="ECO:0007669"/>
    <property type="project" value="InterPro"/>
</dbReference>
<dbReference type="InterPro" id="IPR000719">
    <property type="entry name" value="Prot_kinase_dom"/>
</dbReference>
<feature type="domain" description="Protein kinase" evidence="2">
    <location>
        <begin position="100"/>
        <end position="372"/>
    </location>
</feature>
<feature type="region of interest" description="Disordered" evidence="1">
    <location>
        <begin position="1"/>
        <end position="32"/>
    </location>
</feature>
<comment type="caution">
    <text evidence="3">The sequence shown here is derived from an EMBL/GenBank/DDBJ whole genome shotgun (WGS) entry which is preliminary data.</text>
</comment>
<sequence length="372" mass="41876">MKIGQEGDPKPSFSPTRNPAVRDEQSEFGDSETLEIARHSHEVIQRSKKDGRDSRSSASKKTFYKLVFVSLGGLSRADARYDEIKTSTLRFSSDVFVKTFNIDELIGKIGCNRVYKGLLPDGKLVAVKVLKSCKEAWKDFTREVDIMNSLKHKNITPPVGVCVEDNALIWLISETGNNKGRYVLSWEVRFKVAVGIAEALNYLHNECSPSVIHRDVKSSNILLSDELEPQLSDFGLAIRGPTDSLFVTDNDVGVNCKPISSETAKLGPVGKTKTREWRSKKHMLMRFKFIEWLSRSARLRPRMSQFGDRKDAENQENADDEVYAHSSAESHLGVALLDVEDTSTSFSSVEQSTRTSWEEYLKGRWSRSSSLD</sequence>
<organism evidence="3 4">
    <name type="scientific">Actinidia rufa</name>
    <dbReference type="NCBI Taxonomy" id="165716"/>
    <lineage>
        <taxon>Eukaryota</taxon>
        <taxon>Viridiplantae</taxon>
        <taxon>Streptophyta</taxon>
        <taxon>Embryophyta</taxon>
        <taxon>Tracheophyta</taxon>
        <taxon>Spermatophyta</taxon>
        <taxon>Magnoliopsida</taxon>
        <taxon>eudicotyledons</taxon>
        <taxon>Gunneridae</taxon>
        <taxon>Pentapetalae</taxon>
        <taxon>asterids</taxon>
        <taxon>Ericales</taxon>
        <taxon>Actinidiaceae</taxon>
        <taxon>Actinidia</taxon>
    </lineage>
</organism>
<dbReference type="Proteomes" id="UP000585474">
    <property type="component" value="Unassembled WGS sequence"/>
</dbReference>
<dbReference type="GO" id="GO:0005524">
    <property type="term" value="F:ATP binding"/>
    <property type="evidence" value="ECO:0007669"/>
    <property type="project" value="InterPro"/>
</dbReference>
<evidence type="ECO:0000259" key="2">
    <source>
        <dbReference type="PROSITE" id="PS50011"/>
    </source>
</evidence>
<dbReference type="Gene3D" id="3.30.200.20">
    <property type="entry name" value="Phosphorylase Kinase, domain 1"/>
    <property type="match status" value="1"/>
</dbReference>
<dbReference type="OrthoDB" id="654677at2759"/>
<dbReference type="InterPro" id="IPR008271">
    <property type="entry name" value="Ser/Thr_kinase_AS"/>
</dbReference>
<dbReference type="AlphaFoldDB" id="A0A7J0DN84"/>
<dbReference type="SMART" id="SM00220">
    <property type="entry name" value="S_TKc"/>
    <property type="match status" value="1"/>
</dbReference>
<accession>A0A7J0DN84</accession>
<dbReference type="Gene3D" id="1.10.510.10">
    <property type="entry name" value="Transferase(Phosphotransferase) domain 1"/>
    <property type="match status" value="1"/>
</dbReference>
<dbReference type="PANTHER" id="PTHR47987">
    <property type="entry name" value="OS08G0249100 PROTEIN"/>
    <property type="match status" value="1"/>
</dbReference>
<dbReference type="InterPro" id="IPR011009">
    <property type="entry name" value="Kinase-like_dom_sf"/>
</dbReference>
<evidence type="ECO:0000313" key="3">
    <source>
        <dbReference type="EMBL" id="GFS38704.1"/>
    </source>
</evidence>